<dbReference type="Proteomes" id="UP000008281">
    <property type="component" value="Unassembled WGS sequence"/>
</dbReference>
<proteinExistence type="predicted"/>
<protein>
    <submittedName>
        <fullName evidence="2">Uncharacterized protein</fullName>
    </submittedName>
</protein>
<feature type="region of interest" description="Disordered" evidence="1">
    <location>
        <begin position="394"/>
        <end position="510"/>
    </location>
</feature>
<feature type="compositionally biased region" description="Basic and acidic residues" evidence="1">
    <location>
        <begin position="1"/>
        <end position="17"/>
    </location>
</feature>
<dbReference type="AlphaFoldDB" id="E3M861"/>
<reference evidence="2" key="1">
    <citation type="submission" date="2007-07" db="EMBL/GenBank/DDBJ databases">
        <title>PCAP assembly of the Caenorhabditis remanei genome.</title>
        <authorList>
            <consortium name="The Caenorhabditis remanei Sequencing Consortium"/>
            <person name="Wilson R.K."/>
        </authorList>
    </citation>
    <scope>NUCLEOTIDE SEQUENCE [LARGE SCALE GENOMIC DNA]</scope>
    <source>
        <strain evidence="2">PB4641</strain>
    </source>
</reference>
<feature type="compositionally biased region" description="Pro residues" evidence="1">
    <location>
        <begin position="435"/>
        <end position="445"/>
    </location>
</feature>
<organism evidence="3">
    <name type="scientific">Caenorhabditis remanei</name>
    <name type="common">Caenorhabditis vulgaris</name>
    <dbReference type="NCBI Taxonomy" id="31234"/>
    <lineage>
        <taxon>Eukaryota</taxon>
        <taxon>Metazoa</taxon>
        <taxon>Ecdysozoa</taxon>
        <taxon>Nematoda</taxon>
        <taxon>Chromadorea</taxon>
        <taxon>Rhabditida</taxon>
        <taxon>Rhabditina</taxon>
        <taxon>Rhabditomorpha</taxon>
        <taxon>Rhabditoidea</taxon>
        <taxon>Rhabditidae</taxon>
        <taxon>Peloderinae</taxon>
        <taxon>Caenorhabditis</taxon>
    </lineage>
</organism>
<feature type="compositionally biased region" description="Low complexity" evidence="1">
    <location>
        <begin position="490"/>
        <end position="507"/>
    </location>
</feature>
<sequence length="964" mass="109140">MNSSDEKPQLYDPRPRSEIMSSNNYEVPQIVKPAVAVSPIRDKELTRGGRQVKCSIRGCNRRVELMEFPFFSDSDEDENNSLSTRGSQLTQWPTATKEAAAENIKASQQVTINKDRVEKLLHNIDISTARMAVALERSADQKEEQRGQGKSRRCPYCGSQLLGEPLYDHGIFECPFGKLPEPDRFRFLAINLVSYCQQCNSRSATHTGCRPVNCLVCRSPDHSLASGICLDPELRELTADQLRDRANHHRRDYLRHIRGLLASPNNPLQYRLPSDSPYISLYRREVPAGEERRGLQILRVENNEFPGTRLAEYRGAPGSLIREFITLRPPEFDNWNQLMIPIFDEDSARYLEEIARVVTRIREDPNSARTIELPAAPHANQNGVRQQRQNPVLPAEPRARPVNNRPVDVPNANQAIRREQPLVETPILRADPPGLRAPPTVPPYVPAGTTNQAKASAAKNRASTNYMRRPPPRPLTEDPGSQPCSSSQIAPATAESASSSAQAASSSTINIDNMFNPETYASMGPWSNEMERRSTVPLRTNFASVPAGIESQEAHSQDNTLIEASQIQPSNNMQMIQPMSHHSSNSAHNEGSESQSRGNSRESAVGRPSSQNSWRTASPQDQLEANLEREIQANAIFHCHEHLRVDGTPMRPAFQHRAFKTILDLAPVERTAAQIIRIQTLQFIITAQKDERMEVYHYQNPRLIKDYLDMLIRLGEALSTTDIMVVKLEKRHKTNIIQKRRAGTDIFPVPSFDLWTHTHVANAMEFILGTGEVGVVERIYNFNAREPRLWFELDHPIDIDLPAELQRAREQQILQTVRPTERYHPRTLAQLEATSRLPIPLDIGAIHIQIEWMTLYLSGTSLVDQNHVPEYKIMAYAEMLRAILELLIYLRQEFHFDPAVRFIDCGEELGVMAARGHNIVAPTLRLFAYRDVVQVKAYLQIVWSSLIEAHQDKPEECECITTPE</sequence>
<accession>E3M861</accession>
<gene>
    <name evidence="2" type="ORF">CRE_13315</name>
</gene>
<name>E3M861_CAERE</name>
<evidence type="ECO:0000313" key="3">
    <source>
        <dbReference type="Proteomes" id="UP000008281"/>
    </source>
</evidence>
<dbReference type="OrthoDB" id="5889005at2759"/>
<keyword evidence="3" id="KW-1185">Reference proteome</keyword>
<dbReference type="InParanoid" id="E3M861"/>
<feature type="region of interest" description="Disordered" evidence="1">
    <location>
        <begin position="576"/>
        <end position="621"/>
    </location>
</feature>
<dbReference type="HOGENOM" id="CLU_322169_0_0_1"/>
<dbReference type="FunCoup" id="E3M861">
    <property type="interactions" value="1758"/>
</dbReference>
<evidence type="ECO:0000313" key="2">
    <source>
        <dbReference type="EMBL" id="EFO94479.1"/>
    </source>
</evidence>
<feature type="region of interest" description="Disordered" evidence="1">
    <location>
        <begin position="1"/>
        <end position="20"/>
    </location>
</feature>
<dbReference type="EMBL" id="DS268428">
    <property type="protein sequence ID" value="EFO94479.1"/>
    <property type="molecule type" value="Genomic_DNA"/>
</dbReference>
<evidence type="ECO:0000256" key="1">
    <source>
        <dbReference type="SAM" id="MobiDB-lite"/>
    </source>
</evidence>